<name>A0ABT5FAT4_9GAMM</name>
<evidence type="ECO:0000313" key="2">
    <source>
        <dbReference type="Proteomes" id="UP001528411"/>
    </source>
</evidence>
<proteinExistence type="predicted"/>
<protein>
    <submittedName>
        <fullName evidence="1">DUF3466 family protein</fullName>
    </submittedName>
</protein>
<reference evidence="1 2" key="1">
    <citation type="submission" date="2023-01" db="EMBL/GenBank/DDBJ databases">
        <title>Psychrosphaera sp. nov., isolated from marine algae.</title>
        <authorList>
            <person name="Bayburt H."/>
            <person name="Choi B.J."/>
            <person name="Kim J.M."/>
            <person name="Choi D.G."/>
            <person name="Jeon C.O."/>
        </authorList>
    </citation>
    <scope>NUCLEOTIDE SEQUENCE [LARGE SCALE GENOMIC DNA]</scope>
    <source>
        <strain evidence="1 2">G1-22</strain>
    </source>
</reference>
<comment type="caution">
    <text evidence="1">The sequence shown here is derived from an EMBL/GenBank/DDBJ whole genome shotgun (WGS) entry which is preliminary data.</text>
</comment>
<dbReference type="RefSeq" id="WP_272179715.1">
    <property type="nucleotide sequence ID" value="NZ_JAQOMS010000002.1"/>
</dbReference>
<sequence>MTECNSIYEIVSTSAINNAGQIAATALKTVDTRDYKGEIVIDPSTGEAYQEQVAVAVLLSPIDGGELEECATEDEPDYKRKGLSLPVSFTILLSGLIAIRRKFL</sequence>
<dbReference type="InterPro" id="IPR022562">
    <property type="entry name" value="DUF3466"/>
</dbReference>
<keyword evidence="2" id="KW-1185">Reference proteome</keyword>
<accession>A0ABT5FAT4</accession>
<dbReference type="EMBL" id="JAQOMS010000002">
    <property type="protein sequence ID" value="MDC2887968.1"/>
    <property type="molecule type" value="Genomic_DNA"/>
</dbReference>
<dbReference type="Proteomes" id="UP001528411">
    <property type="component" value="Unassembled WGS sequence"/>
</dbReference>
<gene>
    <name evidence="1" type="ORF">PN838_02910</name>
</gene>
<dbReference type="Pfam" id="PF11949">
    <property type="entry name" value="DUF3466"/>
    <property type="match status" value="1"/>
</dbReference>
<organism evidence="1 2">
    <name type="scientific">Psychrosphaera algicola</name>
    <dbReference type="NCBI Taxonomy" id="3023714"/>
    <lineage>
        <taxon>Bacteria</taxon>
        <taxon>Pseudomonadati</taxon>
        <taxon>Pseudomonadota</taxon>
        <taxon>Gammaproteobacteria</taxon>
        <taxon>Alteromonadales</taxon>
        <taxon>Pseudoalteromonadaceae</taxon>
        <taxon>Psychrosphaera</taxon>
    </lineage>
</organism>
<evidence type="ECO:0000313" key="1">
    <source>
        <dbReference type="EMBL" id="MDC2887968.1"/>
    </source>
</evidence>